<keyword evidence="5" id="KW-0997">Cell inner membrane</keyword>
<reference evidence="11 12" key="1">
    <citation type="submission" date="2021-06" db="EMBL/GenBank/DDBJ databases">
        <title>Microbial metabolic specificity influences pelagic lipid remineralization.</title>
        <authorList>
            <person name="Behrendt L."/>
            <person name="Hunter J.E."/>
            <person name="Alcolombri U."/>
            <person name="Smriga S."/>
            <person name="Mincer T."/>
            <person name="Lowenstein D.P."/>
            <person name="Peaudecerf F.J."/>
            <person name="Fernandez V.I."/>
            <person name="Fredricks H."/>
            <person name="Almblad H."/>
            <person name="Harrison J.J."/>
            <person name="Stocker R."/>
            <person name="Van Mooy B.A.S."/>
        </authorList>
    </citation>
    <scope>NUCLEOTIDE SEQUENCE [LARGE SCALE GENOMIC DNA]</scope>
    <source>
        <strain evidence="11 12">HP15-B</strain>
    </source>
</reference>
<name>A0ABX8IFH5_9GAMM</name>
<evidence type="ECO:0000256" key="8">
    <source>
        <dbReference type="ARBA" id="ARBA00022967"/>
    </source>
</evidence>
<evidence type="ECO:0000256" key="4">
    <source>
        <dbReference type="ARBA" id="ARBA00022475"/>
    </source>
</evidence>
<keyword evidence="4" id="KW-1003">Cell membrane</keyword>
<dbReference type="SMART" id="SM00382">
    <property type="entry name" value="AAA"/>
    <property type="match status" value="2"/>
</dbReference>
<dbReference type="PANTHER" id="PTHR43297:SF14">
    <property type="entry name" value="ATPASE AAA-TYPE CORE DOMAIN-CONTAINING PROTEIN"/>
    <property type="match status" value="1"/>
</dbReference>
<evidence type="ECO:0000256" key="6">
    <source>
        <dbReference type="ARBA" id="ARBA00022741"/>
    </source>
</evidence>
<evidence type="ECO:0000256" key="1">
    <source>
        <dbReference type="ARBA" id="ARBA00004417"/>
    </source>
</evidence>
<dbReference type="NCBIfam" id="NF008453">
    <property type="entry name" value="PRK11308.1"/>
    <property type="match status" value="2"/>
</dbReference>
<protein>
    <submittedName>
        <fullName evidence="11">ABC transporter ATP-binding protein</fullName>
    </submittedName>
</protein>
<dbReference type="Proteomes" id="UP000683442">
    <property type="component" value="Chromosome"/>
</dbReference>
<evidence type="ECO:0000313" key="11">
    <source>
        <dbReference type="EMBL" id="QWV12561.1"/>
    </source>
</evidence>
<proteinExistence type="inferred from homology"/>
<accession>A0ABX8IFH5</accession>
<dbReference type="NCBIfam" id="NF007739">
    <property type="entry name" value="PRK10419.1"/>
    <property type="match status" value="2"/>
</dbReference>
<dbReference type="InterPro" id="IPR050388">
    <property type="entry name" value="ABC_Ni/Peptide_Import"/>
</dbReference>
<dbReference type="Pfam" id="PF00005">
    <property type="entry name" value="ABC_tran"/>
    <property type="match status" value="2"/>
</dbReference>
<gene>
    <name evidence="11" type="ORF">KQ249_18105</name>
</gene>
<dbReference type="InterPro" id="IPR003593">
    <property type="entry name" value="AAA+_ATPase"/>
</dbReference>
<comment type="similarity">
    <text evidence="2">Belongs to the ABC transporter superfamily.</text>
</comment>
<dbReference type="InterPro" id="IPR013563">
    <property type="entry name" value="Oligopep_ABC_C"/>
</dbReference>
<dbReference type="GO" id="GO:0005524">
    <property type="term" value="F:ATP binding"/>
    <property type="evidence" value="ECO:0007669"/>
    <property type="project" value="UniProtKB-KW"/>
</dbReference>
<dbReference type="PROSITE" id="PS00211">
    <property type="entry name" value="ABC_TRANSPORTER_1"/>
    <property type="match status" value="2"/>
</dbReference>
<evidence type="ECO:0000256" key="3">
    <source>
        <dbReference type="ARBA" id="ARBA00022448"/>
    </source>
</evidence>
<organism evidence="11 12">
    <name type="scientific">Marinobacter adhaerens</name>
    <dbReference type="NCBI Taxonomy" id="1033846"/>
    <lineage>
        <taxon>Bacteria</taxon>
        <taxon>Pseudomonadati</taxon>
        <taxon>Pseudomonadota</taxon>
        <taxon>Gammaproteobacteria</taxon>
        <taxon>Pseudomonadales</taxon>
        <taxon>Marinobacteraceae</taxon>
        <taxon>Marinobacter</taxon>
    </lineage>
</organism>
<dbReference type="Gene3D" id="3.40.50.300">
    <property type="entry name" value="P-loop containing nucleotide triphosphate hydrolases"/>
    <property type="match status" value="2"/>
</dbReference>
<keyword evidence="9" id="KW-0472">Membrane</keyword>
<sequence length="672" mass="73318">MNMASILDIQDLSVDIPTDSSTLHAVRGISLELNRGETLGIVGESGSGKSMTALALMNLLPPAAKRQASCIDFDGSDLTHATERELASKIRGQRIGMIFQEPMTSLNPVYSIGRQLKETMTLHRKVSDTEAENRAVYLLEKVGLPDPASRLKQYPHELSGGQRQRVMIAMALMNEPELLIADEPTTALDVTIQAQILHLLRELQQEFGMSMILITHDLGVVSRAADNIAVMYAGDIVETGKTGEVLENPRHPYTKGLLECVPGYKGQSQQRLGAIPGIVPAMTGDISGCAFASRCPRAAGVCRTTNPPTKKLHQGRYFVCHEPDVEGRGLAAERPTASERTVTSNVRGTEDILTVDHVSCTFSVRRGMFGKRKPLQALDDVSLTLKKGEVLALVGESGCGKTTLTRTIMGLQAPSTGSVTLNGQRIENLPPMDRARMIQPIFQDPYSSLNPRKTIGEIIAKPLFVHGIGSNQEQHQQVRKMMELVGLPSRVFNSYPDQLSGGQRQRAAIGRALILNPEVVICDEPTSALDVSVQAQILNLLLDLRDELDLTYLFVTHNLSVVQHMADRVAVMYLGEIVECGERDQVMSDPKHPYTHALMNSALSISPGESVPDPGLSGDFPNPMNRPSGCPFHPRCPLADQQCREQAPGPELIDNTLVQCWKARTAGNQLKS</sequence>
<comment type="subcellular location">
    <subcellularLocation>
        <location evidence="1">Cell inner membrane</location>
        <topology evidence="1">Peripheral membrane protein</topology>
    </subcellularLocation>
</comment>
<dbReference type="Pfam" id="PF08352">
    <property type="entry name" value="oligo_HPY"/>
    <property type="match status" value="2"/>
</dbReference>
<dbReference type="PANTHER" id="PTHR43297">
    <property type="entry name" value="OLIGOPEPTIDE TRANSPORT ATP-BINDING PROTEIN APPD"/>
    <property type="match status" value="1"/>
</dbReference>
<keyword evidence="8" id="KW-1278">Translocase</keyword>
<dbReference type="PROSITE" id="PS50893">
    <property type="entry name" value="ABC_TRANSPORTER_2"/>
    <property type="match status" value="2"/>
</dbReference>
<evidence type="ECO:0000313" key="12">
    <source>
        <dbReference type="Proteomes" id="UP000683442"/>
    </source>
</evidence>
<evidence type="ECO:0000256" key="5">
    <source>
        <dbReference type="ARBA" id="ARBA00022519"/>
    </source>
</evidence>
<evidence type="ECO:0000256" key="7">
    <source>
        <dbReference type="ARBA" id="ARBA00022840"/>
    </source>
</evidence>
<evidence type="ECO:0000259" key="10">
    <source>
        <dbReference type="PROSITE" id="PS50893"/>
    </source>
</evidence>
<keyword evidence="7 11" id="KW-0067">ATP-binding</keyword>
<evidence type="ECO:0000256" key="2">
    <source>
        <dbReference type="ARBA" id="ARBA00005417"/>
    </source>
</evidence>
<evidence type="ECO:0000256" key="9">
    <source>
        <dbReference type="ARBA" id="ARBA00023136"/>
    </source>
</evidence>
<dbReference type="InterPro" id="IPR027417">
    <property type="entry name" value="P-loop_NTPase"/>
</dbReference>
<keyword evidence="12" id="KW-1185">Reference proteome</keyword>
<dbReference type="InterPro" id="IPR003439">
    <property type="entry name" value="ABC_transporter-like_ATP-bd"/>
</dbReference>
<dbReference type="EMBL" id="CP076686">
    <property type="protein sequence ID" value="QWV12561.1"/>
    <property type="molecule type" value="Genomic_DNA"/>
</dbReference>
<dbReference type="CDD" id="cd03257">
    <property type="entry name" value="ABC_NikE_OppD_transporters"/>
    <property type="match status" value="2"/>
</dbReference>
<dbReference type="SUPFAM" id="SSF52540">
    <property type="entry name" value="P-loop containing nucleoside triphosphate hydrolases"/>
    <property type="match status" value="2"/>
</dbReference>
<keyword evidence="6" id="KW-0547">Nucleotide-binding</keyword>
<keyword evidence="3" id="KW-0813">Transport</keyword>
<feature type="domain" description="ABC transporter" evidence="10">
    <location>
        <begin position="7"/>
        <end position="258"/>
    </location>
</feature>
<dbReference type="InterPro" id="IPR017871">
    <property type="entry name" value="ABC_transporter-like_CS"/>
</dbReference>
<dbReference type="NCBIfam" id="TIGR01727">
    <property type="entry name" value="oligo_HPY"/>
    <property type="match status" value="2"/>
</dbReference>
<feature type="domain" description="ABC transporter" evidence="10">
    <location>
        <begin position="353"/>
        <end position="599"/>
    </location>
</feature>